<dbReference type="PANTHER" id="PTHR11709">
    <property type="entry name" value="MULTI-COPPER OXIDASE"/>
    <property type="match status" value="1"/>
</dbReference>
<dbReference type="RefSeq" id="WP_348758375.1">
    <property type="nucleotide sequence ID" value="NZ_OZ026884.1"/>
</dbReference>
<dbReference type="Pfam" id="PF07732">
    <property type="entry name" value="Cu-oxidase_3"/>
    <property type="match status" value="1"/>
</dbReference>
<reference evidence="7 8" key="1">
    <citation type="submission" date="2024-04" db="EMBL/GenBank/DDBJ databases">
        <authorList>
            <person name="Cremers G."/>
        </authorList>
    </citation>
    <scope>NUCLEOTIDE SEQUENCE [LARGE SCALE GENOMIC DNA]</scope>
    <source>
        <strain evidence="7">MeCH1-AG</strain>
    </source>
</reference>
<keyword evidence="2" id="KW-0560">Oxidoreductase</keyword>
<evidence type="ECO:0000256" key="2">
    <source>
        <dbReference type="ARBA" id="ARBA00023002"/>
    </source>
</evidence>
<sequence length="491" mass="54552">MPVVNLKDGDVFEMLLTPVKKKINGRWVRMLSYNKAIPGPVLRVSQGSEVVLRLRNRGDTETSLHAHGLRLENAFDGVPGVTQKAQRIGETREYRLRFPDPGVYWYHPHVRVDYALASGLYGTIVVTPSDADYWPRVNREMVMMLSDIALDPLGDRIPFFKGIVDHALMGRFGNVLLLNGEPSPRFSVQRGETVRLYLTNAANARVFNLAIPGARMKLIGTGMGRYAQESWIDSVVLAPGERRIVDVLFERSGNHVLQHRTHDEIHPLGIVSVGGRVADRSLAQTFTALRGKGEVGNPMALKAILGKPPDKVLKLTMAMDPKLMRASDGSHAEGHRMADGMAMHHPKAVGPDKPDDGIEWEDAMPSMNRASTSETVVWKLVDGATGEEGMAIRTWQFVRGDLVKIRLVNESTAMHPMYHPIHFHGQRFRVLAMNGVSNENDVWQDTVLVPRGATVDILLEASNPGSWVAHCHIAEHGQSGMMLPFQVKPHR</sequence>
<evidence type="ECO:0000313" key="8">
    <source>
        <dbReference type="Proteomes" id="UP001497493"/>
    </source>
</evidence>
<dbReference type="Proteomes" id="UP001497493">
    <property type="component" value="Chromosome"/>
</dbReference>
<name>A0ABM9NMM8_9GAMM</name>
<feature type="domain" description="Plastocyanin-like" evidence="5">
    <location>
        <begin position="391"/>
        <end position="490"/>
    </location>
</feature>
<feature type="domain" description="Plastocyanin-like" evidence="6">
    <location>
        <begin position="28"/>
        <end position="129"/>
    </location>
</feature>
<dbReference type="PANTHER" id="PTHR11709:SF394">
    <property type="entry name" value="FI03373P-RELATED"/>
    <property type="match status" value="1"/>
</dbReference>
<keyword evidence="3" id="KW-0186">Copper</keyword>
<protein>
    <submittedName>
        <fullName evidence="7">Multicopper oxidase</fullName>
    </submittedName>
</protein>
<accession>A0ABM9NMM8</accession>
<evidence type="ECO:0000259" key="5">
    <source>
        <dbReference type="Pfam" id="PF07731"/>
    </source>
</evidence>
<dbReference type="InterPro" id="IPR011707">
    <property type="entry name" value="Cu-oxidase-like_N"/>
</dbReference>
<dbReference type="InterPro" id="IPR002355">
    <property type="entry name" value="Cu_oxidase_Cu_BS"/>
</dbReference>
<dbReference type="InterPro" id="IPR011706">
    <property type="entry name" value="Cu-oxidase_C"/>
</dbReference>
<dbReference type="Gene3D" id="2.60.40.420">
    <property type="entry name" value="Cupredoxins - blue copper proteins"/>
    <property type="match status" value="3"/>
</dbReference>
<evidence type="ECO:0000256" key="3">
    <source>
        <dbReference type="ARBA" id="ARBA00023008"/>
    </source>
</evidence>
<evidence type="ECO:0000259" key="4">
    <source>
        <dbReference type="Pfam" id="PF00394"/>
    </source>
</evidence>
<dbReference type="InterPro" id="IPR001117">
    <property type="entry name" value="Cu-oxidase_2nd"/>
</dbReference>
<dbReference type="EMBL" id="OZ026884">
    <property type="protein sequence ID" value="CAL1241904.1"/>
    <property type="molecule type" value="Genomic_DNA"/>
</dbReference>
<organism evidence="7 8">
    <name type="scientific">Candidatus Methylocalor cossyra</name>
    <dbReference type="NCBI Taxonomy" id="3108543"/>
    <lineage>
        <taxon>Bacteria</taxon>
        <taxon>Pseudomonadati</taxon>
        <taxon>Pseudomonadota</taxon>
        <taxon>Gammaproteobacteria</taxon>
        <taxon>Methylococcales</taxon>
        <taxon>Methylococcaceae</taxon>
        <taxon>Candidatus Methylocalor</taxon>
    </lineage>
</organism>
<dbReference type="Pfam" id="PF07731">
    <property type="entry name" value="Cu-oxidase_2"/>
    <property type="match status" value="1"/>
</dbReference>
<evidence type="ECO:0000313" key="7">
    <source>
        <dbReference type="EMBL" id="CAL1241904.1"/>
    </source>
</evidence>
<dbReference type="PROSITE" id="PS00080">
    <property type="entry name" value="MULTICOPPER_OXIDASE2"/>
    <property type="match status" value="1"/>
</dbReference>
<dbReference type="CDD" id="cd04207">
    <property type="entry name" value="CuRO_3_LCC_like"/>
    <property type="match status" value="1"/>
</dbReference>
<dbReference type="InterPro" id="IPR045087">
    <property type="entry name" value="Cu-oxidase_fam"/>
</dbReference>
<keyword evidence="8" id="KW-1185">Reference proteome</keyword>
<keyword evidence="1" id="KW-0479">Metal-binding</keyword>
<evidence type="ECO:0000259" key="6">
    <source>
        <dbReference type="Pfam" id="PF07732"/>
    </source>
</evidence>
<evidence type="ECO:0000256" key="1">
    <source>
        <dbReference type="ARBA" id="ARBA00022723"/>
    </source>
</evidence>
<proteinExistence type="predicted"/>
<dbReference type="Pfam" id="PF00394">
    <property type="entry name" value="Cu-oxidase"/>
    <property type="match status" value="1"/>
</dbReference>
<dbReference type="InterPro" id="IPR008972">
    <property type="entry name" value="Cupredoxin"/>
</dbReference>
<feature type="domain" description="Plastocyanin-like" evidence="4">
    <location>
        <begin position="179"/>
        <end position="255"/>
    </location>
</feature>
<gene>
    <name evidence="7" type="ORF">MECH1_V1_3128</name>
</gene>
<dbReference type="SUPFAM" id="SSF49503">
    <property type="entry name" value="Cupredoxins"/>
    <property type="match status" value="3"/>
</dbReference>